<keyword evidence="1" id="KW-0479">Metal-binding</keyword>
<feature type="non-terminal residue" evidence="3">
    <location>
        <position position="338"/>
    </location>
</feature>
<name>U5KLL8_STROO</name>
<dbReference type="EC" id="3.5.1.16" evidence="3"/>
<dbReference type="SUPFAM" id="SSF55031">
    <property type="entry name" value="Bacterial exopeptidase dimerisation domain"/>
    <property type="match status" value="1"/>
</dbReference>
<dbReference type="Pfam" id="PF01546">
    <property type="entry name" value="Peptidase_M20"/>
    <property type="match status" value="1"/>
</dbReference>
<evidence type="ECO:0000313" key="3">
    <source>
        <dbReference type="EMBL" id="AGT02591.1"/>
    </source>
</evidence>
<evidence type="ECO:0000256" key="2">
    <source>
        <dbReference type="ARBA" id="ARBA00022801"/>
    </source>
</evidence>
<proteinExistence type="predicted"/>
<evidence type="ECO:0000256" key="1">
    <source>
        <dbReference type="ARBA" id="ARBA00022723"/>
    </source>
</evidence>
<dbReference type="GO" id="GO:0006526">
    <property type="term" value="P:L-arginine biosynthetic process"/>
    <property type="evidence" value="ECO:0007669"/>
    <property type="project" value="TreeGrafter"/>
</dbReference>
<dbReference type="InterPro" id="IPR050072">
    <property type="entry name" value="Peptidase_M20A"/>
</dbReference>
<accession>U5KLL8</accession>
<dbReference type="GO" id="GO:0008777">
    <property type="term" value="F:acetylornithine deacetylase activity"/>
    <property type="evidence" value="ECO:0007669"/>
    <property type="project" value="UniProtKB-EC"/>
</dbReference>
<feature type="non-terminal residue" evidence="3">
    <location>
        <position position="1"/>
    </location>
</feature>
<dbReference type="InterPro" id="IPR036264">
    <property type="entry name" value="Bact_exopeptidase_dim_dom"/>
</dbReference>
<dbReference type="PANTHER" id="PTHR43808:SF31">
    <property type="entry name" value="N-ACETYL-L-CITRULLINE DEACETYLASE"/>
    <property type="match status" value="1"/>
</dbReference>
<dbReference type="PANTHER" id="PTHR43808">
    <property type="entry name" value="ACETYLORNITHINE DEACETYLASE"/>
    <property type="match status" value="1"/>
</dbReference>
<dbReference type="AlphaFoldDB" id="U5KLL8"/>
<organism evidence="3">
    <name type="scientific">Strigomonas oncopelti</name>
    <name type="common">Parasitic flagellate</name>
    <name type="synonym">Crithidia oncopelti</name>
    <dbReference type="NCBI Taxonomy" id="5657"/>
    <lineage>
        <taxon>Eukaryota</taxon>
        <taxon>Discoba</taxon>
        <taxon>Euglenozoa</taxon>
        <taxon>Kinetoplastea</taxon>
        <taxon>Metakinetoplastina</taxon>
        <taxon>Trypanosomatida</taxon>
        <taxon>Trypanosomatidae</taxon>
        <taxon>Strigomonadinae</taxon>
        <taxon>Strigomonas</taxon>
    </lineage>
</organism>
<dbReference type="SUPFAM" id="SSF53187">
    <property type="entry name" value="Zn-dependent exopeptidases"/>
    <property type="match status" value="1"/>
</dbReference>
<keyword evidence="2 3" id="KW-0378">Hydrolase</keyword>
<dbReference type="CDD" id="cd03894">
    <property type="entry name" value="M20_ArgE"/>
    <property type="match status" value="1"/>
</dbReference>
<dbReference type="InterPro" id="IPR002933">
    <property type="entry name" value="Peptidase_M20"/>
</dbReference>
<reference evidence="3" key="1">
    <citation type="submission" date="2013-01" db="EMBL/GenBank/DDBJ databases">
        <title>Genomic Cooperation Between Trypanosomatids and Their Bacterial Endosymbionts in the Synthesis of Essential Amino Acids Heavily Influenced by Multiple Lateral Gene Transfer Events.</title>
        <authorList>
            <person name="Alves J.M.P."/>
            <person name="Klein C."/>
            <person name="Maia da Silva F."/>
            <person name="Costa Martins A.G."/>
            <person name="Serrano M.G."/>
            <person name="Buck G.A."/>
            <person name="Vasconcelos A.T.R."/>
            <person name="France-Sagot M."/>
            <person name="Teixeira M.M.G."/>
            <person name="Motta M.C.M."/>
            <person name="Camargo E.P."/>
        </authorList>
    </citation>
    <scope>NUCLEOTIDE SEQUENCE</scope>
</reference>
<dbReference type="EMBL" id="KC545061">
    <property type="protein sequence ID" value="AGT02591.1"/>
    <property type="molecule type" value="Genomic_DNA"/>
</dbReference>
<dbReference type="GO" id="GO:0046872">
    <property type="term" value="F:metal ion binding"/>
    <property type="evidence" value="ECO:0007669"/>
    <property type="project" value="UniProtKB-KW"/>
</dbReference>
<sequence length="338" mass="37512">LYVSIQLLTFFTRFYSAWLFFQYFHLLTFALSSCSEYTPVNNLHFMTTTYPADYKGWLEKLVGFNTISARSNLPLVHYVRDYLASVGIAAVLVPGEGAERDTHANLWATLPPTAQLAAGRAATGLAPVWCSGGLILSGHTDVVPVEGQVWATDPFTLTYKEADQCYYGRGTADMKGFLAVVLALTPTFLAMERRAPIHYAFSYSEELGCVGVRHLIHFLQKQEVDGKPFFADGCLIGEPTDMQVYVGNKGTYRWTAKLHGKAIHSSQAMMGTSCNAIDYAALMVVKIRELAQKIKECGYRDERYDCPFACVNTAIIQGGNAVNTVPEHCEFAFSMRIL</sequence>
<dbReference type="Gene3D" id="3.40.630.10">
    <property type="entry name" value="Zn peptidases"/>
    <property type="match status" value="1"/>
</dbReference>
<protein>
    <submittedName>
        <fullName evidence="3">Acetylornithine deacetylase</fullName>
        <ecNumber evidence="3">3.5.1.16</ecNumber>
    </submittedName>
</protein>
<dbReference type="Gene3D" id="3.30.70.360">
    <property type="match status" value="1"/>
</dbReference>